<dbReference type="Proteomes" id="UP000037122">
    <property type="component" value="Unassembled WGS sequence"/>
</dbReference>
<sequence>MRSAAVEKWLWGAYGQQIMSICNFEMYVHVQLILSRFLLNIRLYSQIQLTSMSTIDGGFRAHVDQYQYSLLHMCYQAILL</sequence>
<dbReference type="AlphaFoldDB" id="A0A0L0NXA2"/>
<dbReference type="VEuPathDB" id="FungiDB:QG37_04806"/>
<gene>
    <name evidence="1" type="ORF">QG37_04806</name>
</gene>
<proteinExistence type="predicted"/>
<accession>A0A0L0NXA2</accession>
<evidence type="ECO:0000313" key="1">
    <source>
        <dbReference type="EMBL" id="KND98285.1"/>
    </source>
</evidence>
<protein>
    <submittedName>
        <fullName evidence="1">Uncharacterized protein</fullName>
    </submittedName>
</protein>
<evidence type="ECO:0000313" key="2">
    <source>
        <dbReference type="Proteomes" id="UP000037122"/>
    </source>
</evidence>
<reference evidence="2" key="1">
    <citation type="journal article" date="2015" name="BMC Genomics">
        <title>Draft genome of a commonly misdiagnosed multidrug resistant pathogen Candida auris.</title>
        <authorList>
            <person name="Chatterjee S."/>
            <person name="Alampalli S.V."/>
            <person name="Nageshan R.K."/>
            <person name="Chettiar S.T."/>
            <person name="Joshi S."/>
            <person name="Tatu U.S."/>
        </authorList>
    </citation>
    <scope>NUCLEOTIDE SEQUENCE [LARGE SCALE GENOMIC DNA]</scope>
    <source>
        <strain evidence="2">6684</strain>
    </source>
</reference>
<name>A0A0L0NXA2_CANAR</name>
<dbReference type="EMBL" id="LGST01000033">
    <property type="protein sequence ID" value="KND98285.1"/>
    <property type="molecule type" value="Genomic_DNA"/>
</dbReference>
<organism evidence="1 2">
    <name type="scientific">Candidozyma auris</name>
    <name type="common">Yeast</name>
    <name type="synonym">Candida auris</name>
    <dbReference type="NCBI Taxonomy" id="498019"/>
    <lineage>
        <taxon>Eukaryota</taxon>
        <taxon>Fungi</taxon>
        <taxon>Dikarya</taxon>
        <taxon>Ascomycota</taxon>
        <taxon>Saccharomycotina</taxon>
        <taxon>Pichiomycetes</taxon>
        <taxon>Metschnikowiaceae</taxon>
        <taxon>Candidozyma</taxon>
    </lineage>
</organism>
<comment type="caution">
    <text evidence="1">The sequence shown here is derived from an EMBL/GenBank/DDBJ whole genome shotgun (WGS) entry which is preliminary data.</text>
</comment>